<accession>G0U5N0</accession>
<dbReference type="InterPro" id="IPR015943">
    <property type="entry name" value="WD40/YVTN_repeat-like_dom_sf"/>
</dbReference>
<dbReference type="InterPro" id="IPR036322">
    <property type="entry name" value="WD40_repeat_dom_sf"/>
</dbReference>
<dbReference type="EMBL" id="HE573026">
    <property type="protein sequence ID" value="CCC51181.1"/>
    <property type="molecule type" value="Genomic_DNA"/>
</dbReference>
<proteinExistence type="predicted"/>
<evidence type="ECO:0000313" key="2">
    <source>
        <dbReference type="EMBL" id="CCC51181.1"/>
    </source>
</evidence>
<dbReference type="AlphaFoldDB" id="G0U5N0"/>
<dbReference type="Gene3D" id="2.130.10.10">
    <property type="entry name" value="YVTN repeat-like/Quinoprotein amine dehydrogenase"/>
    <property type="match status" value="1"/>
</dbReference>
<protein>
    <recommendedName>
        <fullName evidence="3">Guanine nucleotide-binding protein subunit beta-like protein</fullName>
    </recommendedName>
</protein>
<evidence type="ECO:0008006" key="3">
    <source>
        <dbReference type="Google" id="ProtNLM"/>
    </source>
</evidence>
<reference evidence="2" key="1">
    <citation type="journal article" date="2012" name="Proc. Natl. Acad. Sci. U.S.A.">
        <title>Antigenic diversity is generated by distinct evolutionary mechanisms in African trypanosome species.</title>
        <authorList>
            <person name="Jackson A.P."/>
            <person name="Berry A."/>
            <person name="Aslett M."/>
            <person name="Allison H.C."/>
            <person name="Burton P."/>
            <person name="Vavrova-Anderson J."/>
            <person name="Brown R."/>
            <person name="Browne H."/>
            <person name="Corton N."/>
            <person name="Hauser H."/>
            <person name="Gamble J."/>
            <person name="Gilderthorp R."/>
            <person name="Marcello L."/>
            <person name="McQuillan J."/>
            <person name="Otto T.D."/>
            <person name="Quail M.A."/>
            <person name="Sanders M.J."/>
            <person name="van Tonder A."/>
            <person name="Ginger M.L."/>
            <person name="Field M.C."/>
            <person name="Barry J.D."/>
            <person name="Hertz-Fowler C."/>
            <person name="Berriman M."/>
        </authorList>
    </citation>
    <scope>NUCLEOTIDE SEQUENCE</scope>
    <source>
        <strain evidence="2">Y486</strain>
    </source>
</reference>
<dbReference type="SUPFAM" id="SSF50978">
    <property type="entry name" value="WD40 repeat-like"/>
    <property type="match status" value="1"/>
</dbReference>
<feature type="region of interest" description="Disordered" evidence="1">
    <location>
        <begin position="108"/>
        <end position="129"/>
    </location>
</feature>
<sequence>MALELLAQQYLPISPRHVSLLVNDGGSPAAVVAVSGAYDPKNRVFFLEWDDPMVAGSFRVTHAPVPGRGVNGLSLVLSQDGVVHCVVQSFDLESGYENVSTYVLRRTETSDSSDSDECPCDENEEHGSAGGTAAVKYQCLPKPVEDDGRSWTAALRLCRHGSVSSGKRGRIAVACGGERGQPNALKTLCLTGTRVSVYQTMELPVLSMFPVLELREVDGDSSSLLALCHHAVLEMDLRLRQQDSVVRAWKWTPRDPLTALAVKDNAIVAGTEEGVVVLWDLRLAAPRDRSAPAVDHSAPHGAPTTGLHMPHSTNLLSCHADGSILVWERERQAGANIGEFSGTSNGDFCFRPRHVAALPPVYVGSPGCVALAAEEHLSVIADESGTVSIFATL</sequence>
<feature type="region of interest" description="Disordered" evidence="1">
    <location>
        <begin position="290"/>
        <end position="309"/>
    </location>
</feature>
<organism evidence="2">
    <name type="scientific">Trypanosoma vivax (strain Y486)</name>
    <dbReference type="NCBI Taxonomy" id="1055687"/>
    <lineage>
        <taxon>Eukaryota</taxon>
        <taxon>Discoba</taxon>
        <taxon>Euglenozoa</taxon>
        <taxon>Kinetoplastea</taxon>
        <taxon>Metakinetoplastina</taxon>
        <taxon>Trypanosomatida</taxon>
        <taxon>Trypanosomatidae</taxon>
        <taxon>Trypanosoma</taxon>
        <taxon>Duttonella</taxon>
    </lineage>
</organism>
<name>G0U5N0_TRYVY</name>
<feature type="compositionally biased region" description="Acidic residues" evidence="1">
    <location>
        <begin position="111"/>
        <end position="124"/>
    </location>
</feature>
<evidence type="ECO:0000256" key="1">
    <source>
        <dbReference type="SAM" id="MobiDB-lite"/>
    </source>
</evidence>
<dbReference type="VEuPathDB" id="TriTrypDB:TvY486_1002340"/>
<gene>
    <name evidence="2" type="ORF">TVY486_1002340</name>
</gene>
<dbReference type="OMA" id="EMAAPNE"/>